<dbReference type="HOGENOM" id="CLU_612229_0_0_9"/>
<reference evidence="2 3" key="1">
    <citation type="submission" date="2014-11" db="EMBL/GenBank/DDBJ databases">
        <title>Complete genome sequence and analysis of Lactobacillus hokkaidonensis LOOC260T.</title>
        <authorList>
            <person name="Tanizawa Y."/>
            <person name="Tohno M."/>
            <person name="Kaminuma E."/>
            <person name="Nakamura Y."/>
            <person name="Arita M."/>
        </authorList>
    </citation>
    <scope>NUCLEOTIDE SEQUENCE [LARGE SCALE GENOMIC DNA]</scope>
    <source>
        <strain evidence="2 3">LOOC260</strain>
    </source>
</reference>
<sequence>MRRIRYLIGIISALILLISGFAPLVSHAAEATQPTISLSSNTNTVKVDDIQTVTMQTHNLPAAAVITIDLPTGLTVDQLKLAEGLDESKVQATVTATQVELKISDQTDSSISLPVVATQAGNYQLQAKLVSTDVLSNTLTLEGKVEQAGSNKSGESSIATQAKQTSQLAGPTARSVFSFNSNQGLVGGQLVYLYFYANTGLTLTGNITSSTAQTIYIGYSLYETGQTPSSDKLITTMKASGNNKNDPYSVTIPASAFPPFNDANYGKTYTFQFFMRDTPIGSATNIQRNLNFRLIYAKGSLTMTAPTTIDFGSNLDANFTTKPKYMGSIISGSPLSVVDTREFGAALPYRNGWSVTATLAKQMTGKTSGGVLTDSLHYLNDGKDTVLSNAATQVYSLKNSSKGTTNISNTWNDKNGLAFEPNVGQPQPGESYQGVVQWNLQETPSNS</sequence>
<dbReference type="AlphaFoldDB" id="A0A0A1GWB2"/>
<accession>A0A0A1GWB2</accession>
<name>A0A0A1GWB2_9LACO</name>
<feature type="signal peptide" evidence="1">
    <location>
        <begin position="1"/>
        <end position="28"/>
    </location>
</feature>
<gene>
    <name evidence="2" type="ORF">LOOC260_108040</name>
</gene>
<dbReference type="Proteomes" id="UP000031620">
    <property type="component" value="Chromosome"/>
</dbReference>
<organism evidence="2 3">
    <name type="scientific">Paucilactobacillus hokkaidonensis JCM 18461</name>
    <dbReference type="NCBI Taxonomy" id="1291742"/>
    <lineage>
        <taxon>Bacteria</taxon>
        <taxon>Bacillati</taxon>
        <taxon>Bacillota</taxon>
        <taxon>Bacilli</taxon>
        <taxon>Lactobacillales</taxon>
        <taxon>Lactobacillaceae</taxon>
        <taxon>Paucilactobacillus</taxon>
    </lineage>
</organism>
<proteinExistence type="predicted"/>
<dbReference type="STRING" id="1291742.LOOC260_108040"/>
<dbReference type="EMBL" id="AP014680">
    <property type="protein sequence ID" value="BAP85344.1"/>
    <property type="molecule type" value="Genomic_DNA"/>
</dbReference>
<evidence type="ECO:0008006" key="4">
    <source>
        <dbReference type="Google" id="ProtNLM"/>
    </source>
</evidence>
<protein>
    <recommendedName>
        <fullName evidence="4">WxL domain-containing protein</fullName>
    </recommendedName>
</protein>
<evidence type="ECO:0000313" key="2">
    <source>
        <dbReference type="EMBL" id="BAP85344.1"/>
    </source>
</evidence>
<keyword evidence="1" id="KW-0732">Signal</keyword>
<evidence type="ECO:0000313" key="3">
    <source>
        <dbReference type="Proteomes" id="UP000031620"/>
    </source>
</evidence>
<dbReference type="KEGG" id="lho:LOOC260_108040"/>
<evidence type="ECO:0000256" key="1">
    <source>
        <dbReference type="SAM" id="SignalP"/>
    </source>
</evidence>
<feature type="chain" id="PRO_5009752236" description="WxL domain-containing protein" evidence="1">
    <location>
        <begin position="29"/>
        <end position="447"/>
    </location>
</feature>
<dbReference type="RefSeq" id="WP_052467279.1">
    <property type="nucleotide sequence ID" value="NZ_AP014680.1"/>
</dbReference>